<evidence type="ECO:0000256" key="5">
    <source>
        <dbReference type="RuleBase" id="RU000356"/>
    </source>
</evidence>
<dbReference type="PROSITE" id="PS01033">
    <property type="entry name" value="GLOBIN"/>
    <property type="match status" value="1"/>
</dbReference>
<organism evidence="7 8">
    <name type="scientific">Iodobacter ciconiae</name>
    <dbReference type="NCBI Taxonomy" id="2496266"/>
    <lineage>
        <taxon>Bacteria</taxon>
        <taxon>Pseudomonadati</taxon>
        <taxon>Pseudomonadota</taxon>
        <taxon>Betaproteobacteria</taxon>
        <taxon>Neisseriales</taxon>
        <taxon>Chitinibacteraceae</taxon>
        <taxon>Iodobacter</taxon>
    </lineage>
</organism>
<reference evidence="7 8" key="1">
    <citation type="submission" date="2018-12" db="EMBL/GenBank/DDBJ databases">
        <title>Complete genome sequence of Iodobacter sp. H11R3.</title>
        <authorList>
            <person name="Bae J.-W."/>
        </authorList>
    </citation>
    <scope>NUCLEOTIDE SEQUENCE [LARGE SCALE GENOMIC DNA]</scope>
    <source>
        <strain evidence="7 8">H11R3</strain>
    </source>
</reference>
<dbReference type="EMBL" id="CP034433">
    <property type="protein sequence ID" value="AZN36793.1"/>
    <property type="molecule type" value="Genomic_DNA"/>
</dbReference>
<evidence type="ECO:0000256" key="4">
    <source>
        <dbReference type="ARBA" id="ARBA00023004"/>
    </source>
</evidence>
<dbReference type="SUPFAM" id="SSF46458">
    <property type="entry name" value="Globin-like"/>
    <property type="match status" value="1"/>
</dbReference>
<dbReference type="Pfam" id="PF00042">
    <property type="entry name" value="Globin"/>
    <property type="match status" value="1"/>
</dbReference>
<dbReference type="InterPro" id="IPR000971">
    <property type="entry name" value="Globin"/>
</dbReference>
<dbReference type="RefSeq" id="WP_125973815.1">
    <property type="nucleotide sequence ID" value="NZ_CP034433.1"/>
</dbReference>
<keyword evidence="1 5" id="KW-0349">Heme</keyword>
<accession>A0A3S8ZTF7</accession>
<dbReference type="AlphaFoldDB" id="A0A3S8ZTF7"/>
<dbReference type="KEGG" id="iod:EJO50_10045"/>
<comment type="similarity">
    <text evidence="5">Belongs to the globin family.</text>
</comment>
<keyword evidence="3" id="KW-0479">Metal-binding</keyword>
<dbReference type="GO" id="GO:0046210">
    <property type="term" value="P:nitric oxide catabolic process"/>
    <property type="evidence" value="ECO:0007669"/>
    <property type="project" value="TreeGrafter"/>
</dbReference>
<name>A0A3S8ZTF7_9NEIS</name>
<evidence type="ECO:0000256" key="1">
    <source>
        <dbReference type="ARBA" id="ARBA00022617"/>
    </source>
</evidence>
<dbReference type="PANTHER" id="PTHR43396:SF3">
    <property type="entry name" value="FLAVOHEMOPROTEIN"/>
    <property type="match status" value="1"/>
</dbReference>
<dbReference type="OrthoDB" id="9801223at2"/>
<evidence type="ECO:0000313" key="7">
    <source>
        <dbReference type="EMBL" id="AZN36793.1"/>
    </source>
</evidence>
<dbReference type="GO" id="GO:0071949">
    <property type="term" value="F:FAD binding"/>
    <property type="evidence" value="ECO:0007669"/>
    <property type="project" value="TreeGrafter"/>
</dbReference>
<evidence type="ECO:0000256" key="2">
    <source>
        <dbReference type="ARBA" id="ARBA00022621"/>
    </source>
</evidence>
<dbReference type="GO" id="GO:0020037">
    <property type="term" value="F:heme binding"/>
    <property type="evidence" value="ECO:0007669"/>
    <property type="project" value="InterPro"/>
</dbReference>
<keyword evidence="2 5" id="KW-0561">Oxygen transport</keyword>
<dbReference type="GO" id="GO:0008941">
    <property type="term" value="F:nitric oxide dioxygenase NAD(P)H activity"/>
    <property type="evidence" value="ECO:0007669"/>
    <property type="project" value="TreeGrafter"/>
</dbReference>
<keyword evidence="4" id="KW-0408">Iron</keyword>
<dbReference type="Proteomes" id="UP000282438">
    <property type="component" value="Chromosome"/>
</dbReference>
<proteinExistence type="inferred from homology"/>
<keyword evidence="7" id="KW-0675">Receptor</keyword>
<dbReference type="CDD" id="cd12131">
    <property type="entry name" value="HGbI-like"/>
    <property type="match status" value="1"/>
</dbReference>
<protein>
    <submittedName>
        <fullName evidence="7">Hemin receptor</fullName>
    </submittedName>
</protein>
<gene>
    <name evidence="7" type="ORF">EJO50_10045</name>
</gene>
<keyword evidence="8" id="KW-1185">Reference proteome</keyword>
<dbReference type="GO" id="GO:0046872">
    <property type="term" value="F:metal ion binding"/>
    <property type="evidence" value="ECO:0007669"/>
    <property type="project" value="UniProtKB-KW"/>
</dbReference>
<evidence type="ECO:0000256" key="3">
    <source>
        <dbReference type="ARBA" id="ARBA00022723"/>
    </source>
</evidence>
<sequence>MALSDKDISLVRETLALILPIADAAADMFYQHLFEIAPEVKPLFKGDIKKQGAMLMTSIKLAVDHIDKPEILLPTVHKLGERHAQYHVQEDHYTIVGQALLWTLEQGLADAFTEDVKRAWAAVYTTLACEMIKAQRGASITHT</sequence>
<evidence type="ECO:0000313" key="8">
    <source>
        <dbReference type="Proteomes" id="UP000282438"/>
    </source>
</evidence>
<dbReference type="GO" id="GO:0071500">
    <property type="term" value="P:cellular response to nitrosative stress"/>
    <property type="evidence" value="ECO:0007669"/>
    <property type="project" value="TreeGrafter"/>
</dbReference>
<dbReference type="PANTHER" id="PTHR43396">
    <property type="entry name" value="FLAVOHEMOPROTEIN"/>
    <property type="match status" value="1"/>
</dbReference>
<evidence type="ECO:0000259" key="6">
    <source>
        <dbReference type="PROSITE" id="PS01033"/>
    </source>
</evidence>
<dbReference type="GO" id="GO:0019825">
    <property type="term" value="F:oxygen binding"/>
    <property type="evidence" value="ECO:0007669"/>
    <property type="project" value="InterPro"/>
</dbReference>
<dbReference type="InterPro" id="IPR009050">
    <property type="entry name" value="Globin-like_sf"/>
</dbReference>
<keyword evidence="5" id="KW-0813">Transport</keyword>
<feature type="domain" description="Globin" evidence="6">
    <location>
        <begin position="2"/>
        <end position="136"/>
    </location>
</feature>
<dbReference type="GO" id="GO:0005344">
    <property type="term" value="F:oxygen carrier activity"/>
    <property type="evidence" value="ECO:0007669"/>
    <property type="project" value="UniProtKB-KW"/>
</dbReference>
<dbReference type="InterPro" id="IPR012292">
    <property type="entry name" value="Globin/Proto"/>
</dbReference>
<dbReference type="Gene3D" id="1.10.490.10">
    <property type="entry name" value="Globins"/>
    <property type="match status" value="1"/>
</dbReference>